<dbReference type="Pfam" id="PF00534">
    <property type="entry name" value="Glycos_transf_1"/>
    <property type="match status" value="1"/>
</dbReference>
<dbReference type="RefSeq" id="WP_246122553.1">
    <property type="nucleotide sequence ID" value="NZ_VFOZ01000001.1"/>
</dbReference>
<dbReference type="PANTHER" id="PTHR12526:SF510">
    <property type="entry name" value="D-INOSITOL 3-PHOSPHATE GLYCOSYLTRANSFERASE"/>
    <property type="match status" value="1"/>
</dbReference>
<evidence type="ECO:0000259" key="4">
    <source>
        <dbReference type="Pfam" id="PF13439"/>
    </source>
</evidence>
<sequence length="378" mass="40625">MTPARDAGRPLRIALSIGSLQVGGTESQLVKLASRLAGRGHDVHVIVVCRGGPYEANLRSLGIPTRVFGYGGLRLRDETGRRSLRVLITETRKLLAIWSHLRRLRPDVCHAFLFTCYTHVLPLAWAAGVPVRVNGRRGAAPPRPTGLLRAVLDFIGHHSSTLYLTNCRAQAERLVREEKVPPHRVEVIANGVEPHERRADPSRRPARGIVVANLIAYKGHADLIEALALLATPPPLSLIGEGSERDRLTELIGARGLDDVVTLAGAVPDARDLLEHYEFAVLPSHGEGMPNAVLEAMAAGLPVIATAVGGVPEIVSDGVTGILVPARAPADLAAAIEAIAGDPLLRSRMGTAGREHAERLSVDECAVRHESVYRTLLR</sequence>
<accession>A0A543CQF4</accession>
<evidence type="ECO:0000256" key="2">
    <source>
        <dbReference type="ARBA" id="ARBA00022679"/>
    </source>
</evidence>
<comment type="caution">
    <text evidence="5">The sequence shown here is derived from an EMBL/GenBank/DDBJ whole genome shotgun (WGS) entry which is preliminary data.</text>
</comment>
<organism evidence="5 6">
    <name type="scientific">Actinoallomurus bryophytorum</name>
    <dbReference type="NCBI Taxonomy" id="1490222"/>
    <lineage>
        <taxon>Bacteria</taxon>
        <taxon>Bacillati</taxon>
        <taxon>Actinomycetota</taxon>
        <taxon>Actinomycetes</taxon>
        <taxon>Streptosporangiales</taxon>
        <taxon>Thermomonosporaceae</taxon>
        <taxon>Actinoallomurus</taxon>
    </lineage>
</organism>
<dbReference type="Gene3D" id="3.40.50.2000">
    <property type="entry name" value="Glycogen Phosphorylase B"/>
    <property type="match status" value="2"/>
</dbReference>
<evidence type="ECO:0000256" key="1">
    <source>
        <dbReference type="ARBA" id="ARBA00022676"/>
    </source>
</evidence>
<dbReference type="EMBL" id="VFOZ01000001">
    <property type="protein sequence ID" value="TQL99157.1"/>
    <property type="molecule type" value="Genomic_DNA"/>
</dbReference>
<dbReference type="PANTHER" id="PTHR12526">
    <property type="entry name" value="GLYCOSYLTRANSFERASE"/>
    <property type="match status" value="1"/>
</dbReference>
<dbReference type="AlphaFoldDB" id="A0A543CQF4"/>
<name>A0A543CQF4_9ACTN</name>
<keyword evidence="2 5" id="KW-0808">Transferase</keyword>
<keyword evidence="6" id="KW-1185">Reference proteome</keyword>
<protein>
    <submittedName>
        <fullName evidence="5">Glycosyltransferase involved in cell wall biosynthesis</fullName>
    </submittedName>
</protein>
<evidence type="ECO:0000259" key="3">
    <source>
        <dbReference type="Pfam" id="PF00534"/>
    </source>
</evidence>
<dbReference type="Pfam" id="PF13439">
    <property type="entry name" value="Glyco_transf_4"/>
    <property type="match status" value="1"/>
</dbReference>
<evidence type="ECO:0000313" key="5">
    <source>
        <dbReference type="EMBL" id="TQL99157.1"/>
    </source>
</evidence>
<keyword evidence="1" id="KW-0328">Glycosyltransferase</keyword>
<dbReference type="InterPro" id="IPR001296">
    <property type="entry name" value="Glyco_trans_1"/>
</dbReference>
<dbReference type="InterPro" id="IPR028098">
    <property type="entry name" value="Glyco_trans_4-like_N"/>
</dbReference>
<evidence type="ECO:0000313" key="6">
    <source>
        <dbReference type="Proteomes" id="UP000316096"/>
    </source>
</evidence>
<feature type="domain" description="Glycosyltransferase subfamily 4-like N-terminal" evidence="4">
    <location>
        <begin position="22"/>
        <end position="194"/>
    </location>
</feature>
<proteinExistence type="predicted"/>
<gene>
    <name evidence="5" type="ORF">FB559_4813</name>
</gene>
<dbReference type="SUPFAM" id="SSF53756">
    <property type="entry name" value="UDP-Glycosyltransferase/glycogen phosphorylase"/>
    <property type="match status" value="1"/>
</dbReference>
<dbReference type="Proteomes" id="UP000316096">
    <property type="component" value="Unassembled WGS sequence"/>
</dbReference>
<dbReference type="GO" id="GO:0016757">
    <property type="term" value="F:glycosyltransferase activity"/>
    <property type="evidence" value="ECO:0007669"/>
    <property type="project" value="UniProtKB-KW"/>
</dbReference>
<feature type="domain" description="Glycosyl transferase family 1" evidence="3">
    <location>
        <begin position="209"/>
        <end position="355"/>
    </location>
</feature>
<reference evidence="5 6" key="1">
    <citation type="submission" date="2019-06" db="EMBL/GenBank/DDBJ databases">
        <title>Sequencing the genomes of 1000 actinobacteria strains.</title>
        <authorList>
            <person name="Klenk H.-P."/>
        </authorList>
    </citation>
    <scope>NUCLEOTIDE SEQUENCE [LARGE SCALE GENOMIC DNA]</scope>
    <source>
        <strain evidence="5 6">DSM 102200</strain>
    </source>
</reference>